<evidence type="ECO:0000313" key="1">
    <source>
        <dbReference type="EMBL" id="KAG5927736.1"/>
    </source>
</evidence>
<dbReference type="InterPro" id="IPR036775">
    <property type="entry name" value="DNA_pol_Y-fam_lit_finger_sf"/>
</dbReference>
<sequence length="130" mass="14376">MSPSFLETLLAGPGSERVVGARVWGLLRGLDPTGVGISGNIPSKISIEDTFRGLETLSQITEELFRLSCSLIRRLSRSLDIWTNVRTWRERKNGLLSQKRSGWVSALSRLIRALFALPKTFVACLGPDCC</sequence>
<comment type="caution">
    <text evidence="1">The sequence shown here is derived from an EMBL/GenBank/DDBJ whole genome shotgun (WGS) entry which is preliminary data.</text>
</comment>
<protein>
    <submittedName>
        <fullName evidence="1">Uncharacterized protein</fullName>
    </submittedName>
</protein>
<organism evidence="1 2">
    <name type="scientific">Claviceps africana</name>
    <dbReference type="NCBI Taxonomy" id="83212"/>
    <lineage>
        <taxon>Eukaryota</taxon>
        <taxon>Fungi</taxon>
        <taxon>Dikarya</taxon>
        <taxon>Ascomycota</taxon>
        <taxon>Pezizomycotina</taxon>
        <taxon>Sordariomycetes</taxon>
        <taxon>Hypocreomycetidae</taxon>
        <taxon>Hypocreales</taxon>
        <taxon>Clavicipitaceae</taxon>
        <taxon>Claviceps</taxon>
    </lineage>
</organism>
<evidence type="ECO:0000313" key="2">
    <source>
        <dbReference type="Proteomes" id="UP000811619"/>
    </source>
</evidence>
<name>A0A8K0JA74_9HYPO</name>
<reference evidence="1" key="1">
    <citation type="journal article" date="2020" name="bioRxiv">
        <title>Whole genome comparisons of ergot fungi reveals the divergence and evolution of species within the genus Claviceps are the result of varying mechanisms driving genome evolution and host range expansion.</title>
        <authorList>
            <person name="Wyka S.A."/>
            <person name="Mondo S.J."/>
            <person name="Liu M."/>
            <person name="Dettman J."/>
            <person name="Nalam V."/>
            <person name="Broders K.D."/>
        </authorList>
    </citation>
    <scope>NUCLEOTIDE SEQUENCE</scope>
    <source>
        <strain evidence="1">CCC 489</strain>
    </source>
</reference>
<dbReference type="Gene3D" id="3.30.1490.100">
    <property type="entry name" value="DNA polymerase, Y-family, little finger domain"/>
    <property type="match status" value="1"/>
</dbReference>
<proteinExistence type="predicted"/>
<dbReference type="Proteomes" id="UP000811619">
    <property type="component" value="Unassembled WGS sequence"/>
</dbReference>
<dbReference type="AlphaFoldDB" id="A0A8K0JA74"/>
<dbReference type="GO" id="GO:0003684">
    <property type="term" value="F:damaged DNA binding"/>
    <property type="evidence" value="ECO:0007669"/>
    <property type="project" value="InterPro"/>
</dbReference>
<accession>A0A8K0JA74</accession>
<dbReference type="OrthoDB" id="447129at2759"/>
<dbReference type="EMBL" id="SRPY01000160">
    <property type="protein sequence ID" value="KAG5927736.1"/>
    <property type="molecule type" value="Genomic_DNA"/>
</dbReference>
<keyword evidence="2" id="KW-1185">Reference proteome</keyword>
<dbReference type="GO" id="GO:0006281">
    <property type="term" value="P:DNA repair"/>
    <property type="evidence" value="ECO:0007669"/>
    <property type="project" value="InterPro"/>
</dbReference>
<gene>
    <name evidence="1" type="ORF">E4U42_001894</name>
</gene>